<dbReference type="Proteomes" id="UP000824232">
    <property type="component" value="Unassembled WGS sequence"/>
</dbReference>
<keyword evidence="1" id="KW-0378">Hydrolase</keyword>
<dbReference type="GO" id="GO:0005829">
    <property type="term" value="C:cytosol"/>
    <property type="evidence" value="ECO:0007669"/>
    <property type="project" value="TreeGrafter"/>
</dbReference>
<dbReference type="InterPro" id="IPR011697">
    <property type="entry name" value="Peptidase_C26"/>
</dbReference>
<dbReference type="EMBL" id="DVHC01000070">
    <property type="protein sequence ID" value="HIR59885.1"/>
    <property type="molecule type" value="Genomic_DNA"/>
</dbReference>
<dbReference type="InterPro" id="IPR044668">
    <property type="entry name" value="PuuD-like"/>
</dbReference>
<evidence type="ECO:0000313" key="1">
    <source>
        <dbReference type="EMBL" id="HIR59885.1"/>
    </source>
</evidence>
<dbReference type="Gene3D" id="3.40.50.880">
    <property type="match status" value="1"/>
</dbReference>
<dbReference type="PANTHER" id="PTHR43235:SF1">
    <property type="entry name" value="GLUTAMINE AMIDOTRANSFERASE PB2B2.05-RELATED"/>
    <property type="match status" value="1"/>
</dbReference>
<reference evidence="1" key="2">
    <citation type="journal article" date="2021" name="PeerJ">
        <title>Extensive microbial diversity within the chicken gut microbiome revealed by metagenomics and culture.</title>
        <authorList>
            <person name="Gilroy R."/>
            <person name="Ravi A."/>
            <person name="Getino M."/>
            <person name="Pursley I."/>
            <person name="Horton D.L."/>
            <person name="Alikhan N.F."/>
            <person name="Baker D."/>
            <person name="Gharbi K."/>
            <person name="Hall N."/>
            <person name="Watson M."/>
            <person name="Adriaenssens E.M."/>
            <person name="Foster-Nyarko E."/>
            <person name="Jarju S."/>
            <person name="Secka A."/>
            <person name="Antonio M."/>
            <person name="Oren A."/>
            <person name="Chaudhuri R.R."/>
            <person name="La Ragione R."/>
            <person name="Hildebrand F."/>
            <person name="Pallen M.J."/>
        </authorList>
    </citation>
    <scope>NUCLEOTIDE SEQUENCE</scope>
    <source>
        <strain evidence="1">CHK184-20233</strain>
    </source>
</reference>
<organism evidence="1 2">
    <name type="scientific">Candidatus Onthousia excrementipullorum</name>
    <dbReference type="NCBI Taxonomy" id="2840884"/>
    <lineage>
        <taxon>Bacteria</taxon>
        <taxon>Bacillati</taxon>
        <taxon>Bacillota</taxon>
        <taxon>Bacilli</taxon>
        <taxon>Candidatus Onthousia</taxon>
    </lineage>
</organism>
<dbReference type="GO" id="GO:0016811">
    <property type="term" value="F:hydrolase activity, acting on carbon-nitrogen (but not peptide) bonds, in linear amides"/>
    <property type="evidence" value="ECO:0007669"/>
    <property type="project" value="InterPro"/>
</dbReference>
<protein>
    <submittedName>
        <fullName evidence="1">Gamma-glutamyl-gamma-aminobutyrate hydrolase family protein</fullName>
    </submittedName>
</protein>
<gene>
    <name evidence="1" type="ORF">IAB38_07620</name>
</gene>
<comment type="caution">
    <text evidence="1">The sequence shown here is derived from an EMBL/GenBank/DDBJ whole genome shotgun (WGS) entry which is preliminary data.</text>
</comment>
<reference evidence="1" key="1">
    <citation type="submission" date="2020-10" db="EMBL/GenBank/DDBJ databases">
        <authorList>
            <person name="Gilroy R."/>
        </authorList>
    </citation>
    <scope>NUCLEOTIDE SEQUENCE</scope>
    <source>
        <strain evidence="1">CHK184-20233</strain>
    </source>
</reference>
<proteinExistence type="predicted"/>
<dbReference type="PANTHER" id="PTHR43235">
    <property type="entry name" value="GLUTAMINE AMIDOTRANSFERASE PB2B2.05-RELATED"/>
    <property type="match status" value="1"/>
</dbReference>
<dbReference type="AlphaFoldDB" id="A0A9D1DVS9"/>
<dbReference type="InterPro" id="IPR029062">
    <property type="entry name" value="Class_I_gatase-like"/>
</dbReference>
<dbReference type="SUPFAM" id="SSF52317">
    <property type="entry name" value="Class I glutamine amidotransferase-like"/>
    <property type="match status" value="1"/>
</dbReference>
<dbReference type="Pfam" id="PF07722">
    <property type="entry name" value="Peptidase_C26"/>
    <property type="match status" value="1"/>
</dbReference>
<sequence length="239" mass="27038">MGPIIGILTRSGVNEKGTPVEYCMESTRRAIIKAGGVPIMLTPPQDIDYFTTKSSEAPDLTGMEQEMILYQIEKLDGLFIPGGDKITKYDYYVLHFCLKRNIPILGVCLGMQMIANYKIDNFKLLDVPNKELHYKEDYVSPAHTVKIDKNSLLYKILGSEEIMVNSHHLRCVDYTKECNVVAKSSDGVIEAVELKDYDFCLGVQWHPEITISDDVNSKKIFACFLEKAKERKEVKSLSS</sequence>
<name>A0A9D1DVS9_9FIRM</name>
<dbReference type="PROSITE" id="PS51273">
    <property type="entry name" value="GATASE_TYPE_1"/>
    <property type="match status" value="1"/>
</dbReference>
<accession>A0A9D1DVS9</accession>
<evidence type="ECO:0000313" key="2">
    <source>
        <dbReference type="Proteomes" id="UP000824232"/>
    </source>
</evidence>